<evidence type="ECO:0000256" key="7">
    <source>
        <dbReference type="ARBA" id="ARBA00022801"/>
    </source>
</evidence>
<keyword evidence="6" id="KW-0547">Nucleotide-binding</keyword>
<dbReference type="InterPro" id="IPR050534">
    <property type="entry name" value="Coronavir_polyprotein_1ab"/>
</dbReference>
<dbReference type="EC" id="3.6.4.12" evidence="4"/>
<keyword evidence="8" id="KW-0347">Helicase</keyword>
<dbReference type="InterPro" id="IPR047187">
    <property type="entry name" value="SF1_C_Upf1"/>
</dbReference>
<dbReference type="InterPro" id="IPR041679">
    <property type="entry name" value="DNA2/NAM7-like_C"/>
</dbReference>
<proteinExistence type="inferred from homology"/>
<dbReference type="SMART" id="SM00487">
    <property type="entry name" value="DEXDc"/>
    <property type="match status" value="1"/>
</dbReference>
<sequence>MKLIDSFKDAIINEQKSESLEYESLSAKKLYQLNLAVFDLDIVNLRTSLNGKSVFELKINSNIDDVSIKNGDIIKIKFMKDKDKKDVGIDGVVLKCTKENISVVIDESVSDDEILQYYNNTDKSDSRVCLIKMGNSITYKRMLITMDKLNTFDAGDKNDIHRILLGESKHTINEEKTNFQLINQNLNPSQRQAAEFATKSNISVIHGPPGTGKTYTLIELIQQLTNMGEKVLVCGPSNISVDLIIEKLSKSYNTSDIIRIGHPARLLPVNLQHSLEVQSRSNEGKEIIRDVEKDINSTLNKIKKVKRYAERKELYQELKFLKKELRIREKKIVNDLLQNAKVIVATLHGSGSYELRNLKFDTVIIDEVAQALEPQCWIPLMNINKDFKRFVIAGDNLQLPPTIMSKNKTCLNYTLFDRIVKLHGDKFKKFLNIQYRMNSSIMKYPSLALYENKLKCDSTVETINLLDLPNVEDNEDSRMKCIFYDTIKQFQERKLDQDETGKINSSISNEGEVSLVKYHLQKLIDSGVKEEDIGIIAPYSAQVQLIKKQFEDTKIEISTVDGFQGREKEVIILSLVRSNDDNEIGFLAESRRLNVAITRAKRQLCLIGDLELLGKSKNKFLVNWSKYIEDGVSEGTIEPYEIIYPDVLDYIE</sequence>
<evidence type="ECO:0000256" key="9">
    <source>
        <dbReference type="ARBA" id="ARBA00022840"/>
    </source>
</evidence>
<evidence type="ECO:0000256" key="8">
    <source>
        <dbReference type="ARBA" id="ARBA00022806"/>
    </source>
</evidence>
<accession>A0A9W4TTD3</accession>
<organism evidence="14 15">
    <name type="scientific">Candida verbasci</name>
    <dbReference type="NCBI Taxonomy" id="1227364"/>
    <lineage>
        <taxon>Eukaryota</taxon>
        <taxon>Fungi</taxon>
        <taxon>Dikarya</taxon>
        <taxon>Ascomycota</taxon>
        <taxon>Saccharomycotina</taxon>
        <taxon>Pichiomycetes</taxon>
        <taxon>Debaryomycetaceae</taxon>
        <taxon>Candida/Lodderomyces clade</taxon>
        <taxon>Candida</taxon>
    </lineage>
</organism>
<evidence type="ECO:0000256" key="3">
    <source>
        <dbReference type="ARBA" id="ARBA00007913"/>
    </source>
</evidence>
<keyword evidence="10" id="KW-0539">Nucleus</keyword>
<dbReference type="GO" id="GO:0005694">
    <property type="term" value="C:chromosome"/>
    <property type="evidence" value="ECO:0007669"/>
    <property type="project" value="UniProtKB-ARBA"/>
</dbReference>
<dbReference type="CDD" id="cd18808">
    <property type="entry name" value="SF1_C_Upf1"/>
    <property type="match status" value="1"/>
</dbReference>
<evidence type="ECO:0000313" key="15">
    <source>
        <dbReference type="Proteomes" id="UP001152885"/>
    </source>
</evidence>
<dbReference type="GO" id="GO:0005634">
    <property type="term" value="C:nucleus"/>
    <property type="evidence" value="ECO:0007669"/>
    <property type="project" value="UniProtKB-SubCell"/>
</dbReference>
<dbReference type="Gene3D" id="2.40.30.270">
    <property type="match status" value="1"/>
</dbReference>
<evidence type="ECO:0000256" key="6">
    <source>
        <dbReference type="ARBA" id="ARBA00022741"/>
    </source>
</evidence>
<evidence type="ECO:0000259" key="13">
    <source>
        <dbReference type="SMART" id="SM00487"/>
    </source>
</evidence>
<keyword evidence="15" id="KW-1185">Reference proteome</keyword>
<dbReference type="Pfam" id="PF13086">
    <property type="entry name" value="AAA_11"/>
    <property type="match status" value="1"/>
</dbReference>
<comment type="similarity">
    <text evidence="3">Belongs to the DNA2/NAM7 helicase family.</text>
</comment>
<dbReference type="Gene3D" id="3.40.50.300">
    <property type="entry name" value="P-loop containing nucleotide triphosphate hydrolases"/>
    <property type="match status" value="2"/>
</dbReference>
<dbReference type="InterPro" id="IPR048761">
    <property type="entry name" value="SMUBP-2_HCS1_1B"/>
</dbReference>
<feature type="domain" description="AAA+ ATPase" evidence="12">
    <location>
        <begin position="199"/>
        <end position="425"/>
    </location>
</feature>
<dbReference type="GO" id="GO:0005524">
    <property type="term" value="F:ATP binding"/>
    <property type="evidence" value="ECO:0007669"/>
    <property type="project" value="UniProtKB-KW"/>
</dbReference>
<dbReference type="AlphaFoldDB" id="A0A9W4TTD3"/>
<evidence type="ECO:0000256" key="4">
    <source>
        <dbReference type="ARBA" id="ARBA00012551"/>
    </source>
</evidence>
<dbReference type="GO" id="GO:0043139">
    <property type="term" value="F:5'-3' DNA helicase activity"/>
    <property type="evidence" value="ECO:0007669"/>
    <property type="project" value="TreeGrafter"/>
</dbReference>
<dbReference type="Pfam" id="PF13087">
    <property type="entry name" value="AAA_12"/>
    <property type="match status" value="1"/>
</dbReference>
<dbReference type="Proteomes" id="UP001152885">
    <property type="component" value="Unassembled WGS sequence"/>
</dbReference>
<dbReference type="InterPro" id="IPR027417">
    <property type="entry name" value="P-loop_NTPase"/>
</dbReference>
<dbReference type="InterPro" id="IPR041677">
    <property type="entry name" value="DNA2/NAM7_AAA_11"/>
</dbReference>
<dbReference type="InterPro" id="IPR014001">
    <property type="entry name" value="Helicase_ATP-bd"/>
</dbReference>
<evidence type="ECO:0000256" key="10">
    <source>
        <dbReference type="ARBA" id="ARBA00023242"/>
    </source>
</evidence>
<dbReference type="SUPFAM" id="SSF52540">
    <property type="entry name" value="P-loop containing nucleoside triphosphate hydrolases"/>
    <property type="match status" value="1"/>
</dbReference>
<keyword evidence="9" id="KW-0067">ATP-binding</keyword>
<dbReference type="GO" id="GO:0003723">
    <property type="term" value="F:RNA binding"/>
    <property type="evidence" value="ECO:0007669"/>
    <property type="project" value="InterPro"/>
</dbReference>
<dbReference type="EMBL" id="CANTUO010000001">
    <property type="protein sequence ID" value="CAI5757301.1"/>
    <property type="molecule type" value="Genomic_DNA"/>
</dbReference>
<keyword evidence="7" id="KW-0378">Hydrolase</keyword>
<keyword evidence="5" id="KW-0963">Cytoplasm</keyword>
<evidence type="ECO:0000256" key="11">
    <source>
        <dbReference type="ARBA" id="ARBA00048432"/>
    </source>
</evidence>
<gene>
    <name evidence="14" type="ORF">CANVERA_P1817</name>
</gene>
<dbReference type="InterPro" id="IPR003593">
    <property type="entry name" value="AAA+_ATPase"/>
</dbReference>
<comment type="subcellular location">
    <subcellularLocation>
        <location evidence="2">Cytoplasm</location>
    </subcellularLocation>
    <subcellularLocation>
        <location evidence="1">Nucleus</location>
    </subcellularLocation>
</comment>
<protein>
    <recommendedName>
        <fullName evidence="4">DNA helicase</fullName>
        <ecNumber evidence="4">3.6.4.12</ecNumber>
    </recommendedName>
</protein>
<dbReference type="FunFam" id="3.40.50.300:FF:000326">
    <property type="entry name" value="P-loop containing nucleoside triphosphate hydrolase"/>
    <property type="match status" value="1"/>
</dbReference>
<dbReference type="PANTHER" id="PTHR43788">
    <property type="entry name" value="DNA2/NAM7 HELICASE FAMILY MEMBER"/>
    <property type="match status" value="1"/>
</dbReference>
<comment type="catalytic activity">
    <reaction evidence="11">
        <text>ATP + H2O = ADP + phosphate + H(+)</text>
        <dbReference type="Rhea" id="RHEA:13065"/>
        <dbReference type="ChEBI" id="CHEBI:15377"/>
        <dbReference type="ChEBI" id="CHEBI:15378"/>
        <dbReference type="ChEBI" id="CHEBI:30616"/>
        <dbReference type="ChEBI" id="CHEBI:43474"/>
        <dbReference type="ChEBI" id="CHEBI:456216"/>
        <dbReference type="EC" id="3.6.4.12"/>
    </reaction>
    <physiologicalReaction direction="left-to-right" evidence="11">
        <dbReference type="Rhea" id="RHEA:13066"/>
    </physiologicalReaction>
</comment>
<dbReference type="SMART" id="SM00382">
    <property type="entry name" value="AAA"/>
    <property type="match status" value="1"/>
</dbReference>
<dbReference type="GO" id="GO:0016787">
    <property type="term" value="F:hydrolase activity"/>
    <property type="evidence" value="ECO:0007669"/>
    <property type="project" value="UniProtKB-KW"/>
</dbReference>
<dbReference type="OrthoDB" id="6513042at2759"/>
<evidence type="ECO:0000256" key="2">
    <source>
        <dbReference type="ARBA" id="ARBA00004496"/>
    </source>
</evidence>
<dbReference type="GO" id="GO:0005737">
    <property type="term" value="C:cytoplasm"/>
    <property type="evidence" value="ECO:0007669"/>
    <property type="project" value="UniProtKB-SubCell"/>
</dbReference>
<evidence type="ECO:0000256" key="1">
    <source>
        <dbReference type="ARBA" id="ARBA00004123"/>
    </source>
</evidence>
<evidence type="ECO:0000256" key="5">
    <source>
        <dbReference type="ARBA" id="ARBA00022490"/>
    </source>
</evidence>
<feature type="domain" description="Helicase ATP-binding" evidence="13">
    <location>
        <begin position="182"/>
        <end position="416"/>
    </location>
</feature>
<evidence type="ECO:0000259" key="12">
    <source>
        <dbReference type="SMART" id="SM00382"/>
    </source>
</evidence>
<comment type="caution">
    <text evidence="14">The sequence shown here is derived from an EMBL/GenBank/DDBJ whole genome shotgun (WGS) entry which is preliminary data.</text>
</comment>
<reference evidence="14" key="1">
    <citation type="submission" date="2022-12" db="EMBL/GenBank/DDBJ databases">
        <authorList>
            <person name="Brejova B."/>
        </authorList>
    </citation>
    <scope>NUCLEOTIDE SEQUENCE</scope>
</reference>
<dbReference type="PANTHER" id="PTHR43788:SF8">
    <property type="entry name" value="DNA-BINDING PROTEIN SMUBP-2"/>
    <property type="match status" value="1"/>
</dbReference>
<dbReference type="Pfam" id="PF21138">
    <property type="entry name" value="SMUBP-2_HCS1_1B"/>
    <property type="match status" value="1"/>
</dbReference>
<evidence type="ECO:0000313" key="14">
    <source>
        <dbReference type="EMBL" id="CAI5757301.1"/>
    </source>
</evidence>
<name>A0A9W4TTD3_9ASCO</name>